<name>A0A433Q5W5_9FUNG</name>
<evidence type="ECO:0000256" key="1">
    <source>
        <dbReference type="SAM" id="MobiDB-lite"/>
    </source>
</evidence>
<feature type="region of interest" description="Disordered" evidence="1">
    <location>
        <begin position="1"/>
        <end position="23"/>
    </location>
</feature>
<proteinExistence type="predicted"/>
<dbReference type="AlphaFoldDB" id="A0A433Q5W5"/>
<evidence type="ECO:0000313" key="2">
    <source>
        <dbReference type="EMBL" id="RUS25166.1"/>
    </source>
</evidence>
<organism evidence="2 3">
    <name type="scientific">Jimgerdemannia flammicorona</name>
    <dbReference type="NCBI Taxonomy" id="994334"/>
    <lineage>
        <taxon>Eukaryota</taxon>
        <taxon>Fungi</taxon>
        <taxon>Fungi incertae sedis</taxon>
        <taxon>Mucoromycota</taxon>
        <taxon>Mucoromycotina</taxon>
        <taxon>Endogonomycetes</taxon>
        <taxon>Endogonales</taxon>
        <taxon>Endogonaceae</taxon>
        <taxon>Jimgerdemannia</taxon>
    </lineage>
</organism>
<sequence>MCVNKHPSDIPAIKTPPPRSLQRDFRPSKYLYYQAPSPRLPTILKLEGQTVAPLHFPTHHGKHLTPKPSYLHCPLAYRAEIL</sequence>
<protein>
    <submittedName>
        <fullName evidence="2">Uncharacterized protein</fullName>
    </submittedName>
</protein>
<dbReference type="Proteomes" id="UP000274822">
    <property type="component" value="Unassembled WGS sequence"/>
</dbReference>
<reference evidence="2 3" key="1">
    <citation type="journal article" date="2018" name="New Phytol.">
        <title>Phylogenomics of Endogonaceae and evolution of mycorrhizas within Mucoromycota.</title>
        <authorList>
            <person name="Chang Y."/>
            <person name="Desiro A."/>
            <person name="Na H."/>
            <person name="Sandor L."/>
            <person name="Lipzen A."/>
            <person name="Clum A."/>
            <person name="Barry K."/>
            <person name="Grigoriev I.V."/>
            <person name="Martin F.M."/>
            <person name="Stajich J.E."/>
            <person name="Smith M.E."/>
            <person name="Bonito G."/>
            <person name="Spatafora J.W."/>
        </authorList>
    </citation>
    <scope>NUCLEOTIDE SEQUENCE [LARGE SCALE GENOMIC DNA]</scope>
    <source>
        <strain evidence="2 3">AD002</strain>
    </source>
</reference>
<keyword evidence="3" id="KW-1185">Reference proteome</keyword>
<gene>
    <name evidence="2" type="ORF">BC938DRAFT_472535</name>
</gene>
<dbReference type="EMBL" id="RBNJ01013740">
    <property type="protein sequence ID" value="RUS25166.1"/>
    <property type="molecule type" value="Genomic_DNA"/>
</dbReference>
<accession>A0A433Q5W5</accession>
<comment type="caution">
    <text evidence="2">The sequence shown here is derived from an EMBL/GenBank/DDBJ whole genome shotgun (WGS) entry which is preliminary data.</text>
</comment>
<evidence type="ECO:0000313" key="3">
    <source>
        <dbReference type="Proteomes" id="UP000274822"/>
    </source>
</evidence>